<dbReference type="SUPFAM" id="SSF63829">
    <property type="entry name" value="Calcium-dependent phosphotriesterase"/>
    <property type="match status" value="1"/>
</dbReference>
<dbReference type="Proteomes" id="UP001363151">
    <property type="component" value="Unassembled WGS sequence"/>
</dbReference>
<sequence length="232" mass="24125">MVLRKLALASLAGASSATVLFSADCAGAGTGTGECIYSMDVDALNVKANLTAELAYTSSGKISALEVDVPHSKIYWTDRTNEALMGATLGSDFADAKVLVSARLSTGAVYFADKVKGAVEFSADYGATHQTFASDLEAPVGVEVDDDNARLYVGDYEAGAIWAYDLDKPGFRPAGQFGGAKALFASGFVDPDALAVIEDTLLITDESSGFITHAAFDADGVVYAADYQLRAG</sequence>
<gene>
    <name evidence="2" type="ORF">SO694_00050227</name>
</gene>
<feature type="chain" id="PRO_5046578093" description="SMP-30/Gluconolactonase/LRE-like region domain-containing protein" evidence="1">
    <location>
        <begin position="18"/>
        <end position="232"/>
    </location>
</feature>
<keyword evidence="1" id="KW-0732">Signal</keyword>
<dbReference type="Gene3D" id="2.120.10.30">
    <property type="entry name" value="TolB, C-terminal domain"/>
    <property type="match status" value="1"/>
</dbReference>
<evidence type="ECO:0000313" key="2">
    <source>
        <dbReference type="EMBL" id="KAK7241324.1"/>
    </source>
</evidence>
<evidence type="ECO:0000256" key="1">
    <source>
        <dbReference type="SAM" id="SignalP"/>
    </source>
</evidence>
<reference evidence="2 3" key="1">
    <citation type="submission" date="2024-03" db="EMBL/GenBank/DDBJ databases">
        <title>Aureococcus anophagefferens CCMP1851 and Kratosvirus quantuckense: Draft genome of a second virus-susceptible host strain in the model system.</title>
        <authorList>
            <person name="Chase E."/>
            <person name="Truchon A.R."/>
            <person name="Schepens W."/>
            <person name="Wilhelm S.W."/>
        </authorList>
    </citation>
    <scope>NUCLEOTIDE SEQUENCE [LARGE SCALE GENOMIC DNA]</scope>
    <source>
        <strain evidence="2 3">CCMP1851</strain>
    </source>
</reference>
<comment type="caution">
    <text evidence="2">The sequence shown here is derived from an EMBL/GenBank/DDBJ whole genome shotgun (WGS) entry which is preliminary data.</text>
</comment>
<evidence type="ECO:0000313" key="3">
    <source>
        <dbReference type="Proteomes" id="UP001363151"/>
    </source>
</evidence>
<organism evidence="2 3">
    <name type="scientific">Aureococcus anophagefferens</name>
    <name type="common">Harmful bloom alga</name>
    <dbReference type="NCBI Taxonomy" id="44056"/>
    <lineage>
        <taxon>Eukaryota</taxon>
        <taxon>Sar</taxon>
        <taxon>Stramenopiles</taxon>
        <taxon>Ochrophyta</taxon>
        <taxon>Pelagophyceae</taxon>
        <taxon>Pelagomonadales</taxon>
        <taxon>Pelagomonadaceae</taxon>
        <taxon>Aureococcus</taxon>
    </lineage>
</organism>
<name>A0ABR1FYI4_AURAN</name>
<dbReference type="EMBL" id="JBBJCI010000203">
    <property type="protein sequence ID" value="KAK7241324.1"/>
    <property type="molecule type" value="Genomic_DNA"/>
</dbReference>
<evidence type="ECO:0008006" key="4">
    <source>
        <dbReference type="Google" id="ProtNLM"/>
    </source>
</evidence>
<feature type="signal peptide" evidence="1">
    <location>
        <begin position="1"/>
        <end position="17"/>
    </location>
</feature>
<keyword evidence="3" id="KW-1185">Reference proteome</keyword>
<dbReference type="InterPro" id="IPR011042">
    <property type="entry name" value="6-blade_b-propeller_TolB-like"/>
</dbReference>
<protein>
    <recommendedName>
        <fullName evidence="4">SMP-30/Gluconolactonase/LRE-like region domain-containing protein</fullName>
    </recommendedName>
</protein>
<proteinExistence type="predicted"/>
<accession>A0ABR1FYI4</accession>